<keyword evidence="2" id="KW-0472">Membrane</keyword>
<dbReference type="OrthoDB" id="429932at2759"/>
<dbReference type="GO" id="GO:0070762">
    <property type="term" value="C:nuclear pore transmembrane ring"/>
    <property type="evidence" value="ECO:0007669"/>
    <property type="project" value="TreeGrafter"/>
</dbReference>
<organism evidence="3 4">
    <name type="scientific">Coniella lustricola</name>
    <dbReference type="NCBI Taxonomy" id="2025994"/>
    <lineage>
        <taxon>Eukaryota</taxon>
        <taxon>Fungi</taxon>
        <taxon>Dikarya</taxon>
        <taxon>Ascomycota</taxon>
        <taxon>Pezizomycotina</taxon>
        <taxon>Sordariomycetes</taxon>
        <taxon>Sordariomycetidae</taxon>
        <taxon>Diaporthales</taxon>
        <taxon>Schizoparmaceae</taxon>
        <taxon>Coniella</taxon>
    </lineage>
</organism>
<dbReference type="AlphaFoldDB" id="A0A2T3A0K3"/>
<reference evidence="3 4" key="1">
    <citation type="journal article" date="2018" name="Mycol. Prog.">
        <title>Coniella lustricola, a new species from submerged detritus.</title>
        <authorList>
            <person name="Raudabaugh D.B."/>
            <person name="Iturriaga T."/>
            <person name="Carver A."/>
            <person name="Mondo S."/>
            <person name="Pangilinan J."/>
            <person name="Lipzen A."/>
            <person name="He G."/>
            <person name="Amirebrahimi M."/>
            <person name="Grigoriev I.V."/>
            <person name="Miller A.N."/>
        </authorList>
    </citation>
    <scope>NUCLEOTIDE SEQUENCE [LARGE SCALE GENOMIC DNA]</scope>
    <source>
        <strain evidence="3 4">B22-T-1</strain>
    </source>
</reference>
<feature type="compositionally biased region" description="Polar residues" evidence="1">
    <location>
        <begin position="148"/>
        <end position="161"/>
    </location>
</feature>
<accession>A0A2T3A0K3</accession>
<feature type="compositionally biased region" description="Polar residues" evidence="1">
    <location>
        <begin position="10"/>
        <end position="23"/>
    </location>
</feature>
<dbReference type="STRING" id="2025994.A0A2T3A0K3"/>
<feature type="region of interest" description="Disordered" evidence="1">
    <location>
        <begin position="1"/>
        <end position="25"/>
    </location>
</feature>
<dbReference type="GO" id="GO:0030474">
    <property type="term" value="P:spindle pole body duplication"/>
    <property type="evidence" value="ECO:0007669"/>
    <property type="project" value="TreeGrafter"/>
</dbReference>
<protein>
    <submittedName>
        <fullName evidence="3">Nuclear pore complex component-domain-containing protein</fullName>
    </submittedName>
</protein>
<keyword evidence="2" id="KW-0812">Transmembrane</keyword>
<sequence length="270" mass="29676">MAVTPYKTPSAKSMPQTIESPGNWQHPRIEEITRRQNATVFTSDNVKTIVYNIAALFVVRFLQRINDDFGPRTLHTPDTRPAVWWAFCVVYMLPALNIVIACLPLVRRKDDLSDIPLTPAQRQLLNLPPSSKAPTPDAVYSTPPRYSRTPSIRSSTSKLGGNDSQSNYEIMFVGSSSYGGSINSATASPLLAYNRQQPPNPFKPRHAIQTSSLSPATAKLLNQSTASFASSIFSRTPASPSPAGGKTISVGLNNKWLYERGRNSSKNVWP</sequence>
<evidence type="ECO:0000313" key="3">
    <source>
        <dbReference type="EMBL" id="PSR80586.1"/>
    </source>
</evidence>
<dbReference type="GO" id="GO:0006606">
    <property type="term" value="P:protein import into nucleus"/>
    <property type="evidence" value="ECO:0007669"/>
    <property type="project" value="TreeGrafter"/>
</dbReference>
<feature type="transmembrane region" description="Helical" evidence="2">
    <location>
        <begin position="82"/>
        <end position="106"/>
    </location>
</feature>
<dbReference type="EMBL" id="KZ678525">
    <property type="protein sequence ID" value="PSR80586.1"/>
    <property type="molecule type" value="Genomic_DNA"/>
</dbReference>
<keyword evidence="2" id="KW-1133">Transmembrane helix</keyword>
<name>A0A2T3A0K3_9PEZI</name>
<dbReference type="InParanoid" id="A0A2T3A0K3"/>
<dbReference type="InterPro" id="IPR012578">
    <property type="entry name" value="Nucl_pore_cmplx"/>
</dbReference>
<feature type="region of interest" description="Disordered" evidence="1">
    <location>
        <begin position="123"/>
        <end position="161"/>
    </location>
</feature>
<feature type="compositionally biased region" description="Polar residues" evidence="1">
    <location>
        <begin position="123"/>
        <end position="133"/>
    </location>
</feature>
<proteinExistence type="predicted"/>
<evidence type="ECO:0000256" key="1">
    <source>
        <dbReference type="SAM" id="MobiDB-lite"/>
    </source>
</evidence>
<dbReference type="Proteomes" id="UP000241462">
    <property type="component" value="Unassembled WGS sequence"/>
</dbReference>
<dbReference type="PANTHER" id="PTHR28003">
    <property type="entry name" value="NUCLEOPORIN POM34"/>
    <property type="match status" value="1"/>
</dbReference>
<dbReference type="Pfam" id="PF08058">
    <property type="entry name" value="NPCC"/>
    <property type="match status" value="1"/>
</dbReference>
<gene>
    <name evidence="3" type="ORF">BD289DRAFT_373788</name>
</gene>
<evidence type="ECO:0000256" key="2">
    <source>
        <dbReference type="SAM" id="Phobius"/>
    </source>
</evidence>
<evidence type="ECO:0000313" key="4">
    <source>
        <dbReference type="Proteomes" id="UP000241462"/>
    </source>
</evidence>
<dbReference type="PANTHER" id="PTHR28003:SF1">
    <property type="entry name" value="NUCLEOPORIN POM34"/>
    <property type="match status" value="1"/>
</dbReference>
<dbReference type="GO" id="GO:0005640">
    <property type="term" value="C:nuclear outer membrane"/>
    <property type="evidence" value="ECO:0007669"/>
    <property type="project" value="TreeGrafter"/>
</dbReference>
<keyword evidence="4" id="KW-1185">Reference proteome</keyword>